<evidence type="ECO:0000313" key="1">
    <source>
        <dbReference type="EMBL" id="KAJ1088506.1"/>
    </source>
</evidence>
<reference evidence="1" key="1">
    <citation type="journal article" date="2022" name="bioRxiv">
        <title>Sequencing and chromosome-scale assembly of the giantPleurodeles waltlgenome.</title>
        <authorList>
            <person name="Brown T."/>
            <person name="Elewa A."/>
            <person name="Iarovenko S."/>
            <person name="Subramanian E."/>
            <person name="Araus A.J."/>
            <person name="Petzold A."/>
            <person name="Susuki M."/>
            <person name="Suzuki K.-i.T."/>
            <person name="Hayashi T."/>
            <person name="Toyoda A."/>
            <person name="Oliveira C."/>
            <person name="Osipova E."/>
            <person name="Leigh N.D."/>
            <person name="Simon A."/>
            <person name="Yun M.H."/>
        </authorList>
    </citation>
    <scope>NUCLEOTIDE SEQUENCE</scope>
    <source>
        <strain evidence="1">20211129_DDA</strain>
        <tissue evidence="1">Liver</tissue>
    </source>
</reference>
<dbReference type="Proteomes" id="UP001066276">
    <property type="component" value="Chromosome 11"/>
</dbReference>
<evidence type="ECO:0000313" key="2">
    <source>
        <dbReference type="Proteomes" id="UP001066276"/>
    </source>
</evidence>
<protein>
    <submittedName>
        <fullName evidence="1">Uncharacterized protein</fullName>
    </submittedName>
</protein>
<keyword evidence="2" id="KW-1185">Reference proteome</keyword>
<gene>
    <name evidence="1" type="ORF">NDU88_001663</name>
</gene>
<sequence length="296" mass="31914">MLSTSVLVVQRYFLAMGVGPAPTPLVARKLRCALERPIRRPAAYPPADRRETALQCPLLVSRGCISCFAPCSPVLLPRCGWRARIDPASGSCCPPRPQRTWALLSDALQRVLRQAGGGPLFRPLFHVVYNSPRALLRTSFLIPQRYFLDVDAGPVSAPPESRSLHRALSAHRHTVACSLLGQGEATPRCPLQVPRGYAPYLSPCSPAFLPRCGCQAHANTAGRPHTPRAPSTHGHFIRCTAACSPPSQWEAALQCPLQVPRGPAPGLVPHSQTLLPRCGCRARVGIASGPLIPSRP</sequence>
<accession>A0AAV7LA45</accession>
<organism evidence="1 2">
    <name type="scientific">Pleurodeles waltl</name>
    <name type="common">Iberian ribbed newt</name>
    <dbReference type="NCBI Taxonomy" id="8319"/>
    <lineage>
        <taxon>Eukaryota</taxon>
        <taxon>Metazoa</taxon>
        <taxon>Chordata</taxon>
        <taxon>Craniata</taxon>
        <taxon>Vertebrata</taxon>
        <taxon>Euteleostomi</taxon>
        <taxon>Amphibia</taxon>
        <taxon>Batrachia</taxon>
        <taxon>Caudata</taxon>
        <taxon>Salamandroidea</taxon>
        <taxon>Salamandridae</taxon>
        <taxon>Pleurodelinae</taxon>
        <taxon>Pleurodeles</taxon>
    </lineage>
</organism>
<proteinExistence type="predicted"/>
<dbReference type="AlphaFoldDB" id="A0AAV7LA45"/>
<comment type="caution">
    <text evidence="1">The sequence shown here is derived from an EMBL/GenBank/DDBJ whole genome shotgun (WGS) entry which is preliminary data.</text>
</comment>
<name>A0AAV7LA45_PLEWA</name>
<dbReference type="EMBL" id="JANPWB010000015">
    <property type="protein sequence ID" value="KAJ1088506.1"/>
    <property type="molecule type" value="Genomic_DNA"/>
</dbReference>